<reference evidence="4 5" key="1">
    <citation type="submission" date="2020-03" db="EMBL/GenBank/DDBJ databases">
        <title>Draft genome sequence of environmentally isolated cultures.</title>
        <authorList>
            <person name="Wilson H.S."/>
            <person name="De Leon M.E."/>
        </authorList>
    </citation>
    <scope>NUCLEOTIDE SEQUENCE [LARGE SCALE GENOMIC DNA]</scope>
    <source>
        <strain evidence="4 5">HSC-31F16</strain>
    </source>
</reference>
<sequence length="328" mass="36253">MGPQQIASLSHIAFLLLDQFSMIAFSNAVEPLRMANYLSRKKLYRWSLLSADGEPVSASNGLSLSPISAPGPPQQYDMLIVCGGCQVREAATDKVQALIRRFAAQSVPLGSICTGTFALARAGVLNGYRCAIHWENLLSISEEFPRTQFTSDLFALDRDRFTCSGGTAPLDFMCHLIRHKGGKSLAADVSVQFIVDRLRDDGDRQHIPLLARIGTGHEALLDAALSMESNIENPRSLEHLAAELGVSLRHLERLFKRYLSTTPAQYYLDLRLRRARELLLQTNMSVMEVTVACGFLSSSHFSKSYRGLFGYPPSRERQQYLVAAGAIA</sequence>
<gene>
    <name evidence="4" type="ORF">HA052_18295</name>
</gene>
<dbReference type="Proteomes" id="UP001515641">
    <property type="component" value="Unassembled WGS sequence"/>
</dbReference>
<dbReference type="InterPro" id="IPR018060">
    <property type="entry name" value="HTH_AraC"/>
</dbReference>
<dbReference type="PROSITE" id="PS01124">
    <property type="entry name" value="HTH_ARAC_FAMILY_2"/>
    <property type="match status" value="1"/>
</dbReference>
<dbReference type="InterPro" id="IPR009057">
    <property type="entry name" value="Homeodomain-like_sf"/>
</dbReference>
<proteinExistence type="predicted"/>
<keyword evidence="2" id="KW-0804">Transcription</keyword>
<dbReference type="Pfam" id="PF01965">
    <property type="entry name" value="DJ-1_PfpI"/>
    <property type="match status" value="1"/>
</dbReference>
<evidence type="ECO:0000313" key="5">
    <source>
        <dbReference type="Proteomes" id="UP001515641"/>
    </source>
</evidence>
<organism evidence="4 5">
    <name type="scientific">Chromobacterium fluminis</name>
    <dbReference type="NCBI Taxonomy" id="3044269"/>
    <lineage>
        <taxon>Bacteria</taxon>
        <taxon>Pseudomonadati</taxon>
        <taxon>Pseudomonadota</taxon>
        <taxon>Betaproteobacteria</taxon>
        <taxon>Neisseriales</taxon>
        <taxon>Chromobacteriaceae</taxon>
        <taxon>Chromobacterium</taxon>
    </lineage>
</organism>
<keyword evidence="5" id="KW-1185">Reference proteome</keyword>
<name>A0ABX0LC19_9NEIS</name>
<dbReference type="SUPFAM" id="SSF52317">
    <property type="entry name" value="Class I glutamine amidotransferase-like"/>
    <property type="match status" value="1"/>
</dbReference>
<dbReference type="InterPro" id="IPR002818">
    <property type="entry name" value="DJ-1/PfpI"/>
</dbReference>
<feature type="domain" description="HTH araC/xylS-type" evidence="3">
    <location>
        <begin position="221"/>
        <end position="319"/>
    </location>
</feature>
<dbReference type="PANTHER" id="PTHR43130:SF3">
    <property type="entry name" value="HTH-TYPE TRANSCRIPTIONAL REGULATOR RV1931C"/>
    <property type="match status" value="1"/>
</dbReference>
<dbReference type="RefSeq" id="WP_166452994.1">
    <property type="nucleotide sequence ID" value="NZ_JAAOMA010000029.1"/>
</dbReference>
<evidence type="ECO:0000256" key="2">
    <source>
        <dbReference type="ARBA" id="ARBA00023163"/>
    </source>
</evidence>
<dbReference type="EMBL" id="JAAOMA010000029">
    <property type="protein sequence ID" value="NHR07146.1"/>
    <property type="molecule type" value="Genomic_DNA"/>
</dbReference>
<dbReference type="InterPro" id="IPR052158">
    <property type="entry name" value="INH-QAR"/>
</dbReference>
<dbReference type="PANTHER" id="PTHR43130">
    <property type="entry name" value="ARAC-FAMILY TRANSCRIPTIONAL REGULATOR"/>
    <property type="match status" value="1"/>
</dbReference>
<keyword evidence="1" id="KW-0805">Transcription regulation</keyword>
<comment type="caution">
    <text evidence="4">The sequence shown here is derived from an EMBL/GenBank/DDBJ whole genome shotgun (WGS) entry which is preliminary data.</text>
</comment>
<dbReference type="Pfam" id="PF12833">
    <property type="entry name" value="HTH_18"/>
    <property type="match status" value="1"/>
</dbReference>
<evidence type="ECO:0000256" key="1">
    <source>
        <dbReference type="ARBA" id="ARBA00023015"/>
    </source>
</evidence>
<dbReference type="SMART" id="SM00342">
    <property type="entry name" value="HTH_ARAC"/>
    <property type="match status" value="1"/>
</dbReference>
<dbReference type="CDD" id="cd03136">
    <property type="entry name" value="GATase1_AraC_ArgR_like"/>
    <property type="match status" value="1"/>
</dbReference>
<dbReference type="SUPFAM" id="SSF46689">
    <property type="entry name" value="Homeodomain-like"/>
    <property type="match status" value="2"/>
</dbReference>
<dbReference type="Gene3D" id="1.10.10.60">
    <property type="entry name" value="Homeodomain-like"/>
    <property type="match status" value="2"/>
</dbReference>
<dbReference type="Gene3D" id="3.40.50.880">
    <property type="match status" value="1"/>
</dbReference>
<dbReference type="InterPro" id="IPR029062">
    <property type="entry name" value="Class_I_gatase-like"/>
</dbReference>
<protein>
    <submittedName>
        <fullName evidence="4">GlxA family transcriptional regulator</fullName>
    </submittedName>
</protein>
<evidence type="ECO:0000313" key="4">
    <source>
        <dbReference type="EMBL" id="NHR07146.1"/>
    </source>
</evidence>
<accession>A0ABX0LC19</accession>
<evidence type="ECO:0000259" key="3">
    <source>
        <dbReference type="PROSITE" id="PS01124"/>
    </source>
</evidence>